<feature type="domain" description="A to I editase" evidence="1">
    <location>
        <begin position="54"/>
        <end position="413"/>
    </location>
</feature>
<organism evidence="2 3">
    <name type="scientific">Lentithecium fluviatile CBS 122367</name>
    <dbReference type="NCBI Taxonomy" id="1168545"/>
    <lineage>
        <taxon>Eukaryota</taxon>
        <taxon>Fungi</taxon>
        <taxon>Dikarya</taxon>
        <taxon>Ascomycota</taxon>
        <taxon>Pezizomycotina</taxon>
        <taxon>Dothideomycetes</taxon>
        <taxon>Pleosporomycetidae</taxon>
        <taxon>Pleosporales</taxon>
        <taxon>Massarineae</taxon>
        <taxon>Lentitheciaceae</taxon>
        <taxon>Lentithecium</taxon>
    </lineage>
</organism>
<dbReference type="Pfam" id="PF02137">
    <property type="entry name" value="A_deamin"/>
    <property type="match status" value="1"/>
</dbReference>
<keyword evidence="3" id="KW-1185">Reference proteome</keyword>
<sequence>MTPDAADAIADCVLETFDSLPDKRKPRARGDGAREWIPLAGIVLAKDGQLSCVSLGTGMKCLPSNKLPLAHGNVLHDWHAEVLTLRAFNRFLVDQCLRFLTPLHQSSHYIRQRPHEERTKADFQPFALKDGVKIFMYCSEAPCGDASMELVIDRQEDATPWATPVPTMSSYPDGSEVDKGEVVSALRGRSHFSHLGAVRCKPSRPDAPPTLSKSCTDKLALTQMTSLLSSLPSLLISPRDIYLDSLIVPQSQLVPSAYERAFSHTGRLQHLSPETTSKWAGGYSWNGFQVHSTQREFAWSRRMVGSNEKAVSSNMSAVWTPEWQETLIGGTLQGRKQLDPRGASSICRSSVWRAAVQVAGLVGVPVLAQALGQGRYKDVKEHVLLTARRRVKEDVRREGLKGWVENTGDDEFALGQD</sequence>
<dbReference type="InterPro" id="IPR042935">
    <property type="entry name" value="Tad1"/>
</dbReference>
<dbReference type="EMBL" id="MU005639">
    <property type="protein sequence ID" value="KAF2676142.1"/>
    <property type="molecule type" value="Genomic_DNA"/>
</dbReference>
<proteinExistence type="predicted"/>
<name>A0A6G1ID52_9PLEO</name>
<evidence type="ECO:0000313" key="2">
    <source>
        <dbReference type="EMBL" id="KAF2676142.1"/>
    </source>
</evidence>
<dbReference type="OrthoDB" id="10268011at2759"/>
<dbReference type="GO" id="GO:0003723">
    <property type="term" value="F:RNA binding"/>
    <property type="evidence" value="ECO:0007669"/>
    <property type="project" value="InterPro"/>
</dbReference>
<evidence type="ECO:0000313" key="3">
    <source>
        <dbReference type="Proteomes" id="UP000799291"/>
    </source>
</evidence>
<dbReference type="InterPro" id="IPR002466">
    <property type="entry name" value="A_deamin"/>
</dbReference>
<dbReference type="PANTHER" id="PTHR47803">
    <property type="entry name" value="TRNA-SPECIFIC ADENOSINE DEAMINASE 1"/>
    <property type="match status" value="1"/>
</dbReference>
<dbReference type="PANTHER" id="PTHR47803:SF1">
    <property type="entry name" value="TRNA-SPECIFIC ADENOSINE DEAMINASE 1"/>
    <property type="match status" value="1"/>
</dbReference>
<dbReference type="Proteomes" id="UP000799291">
    <property type="component" value="Unassembled WGS sequence"/>
</dbReference>
<evidence type="ECO:0000259" key="1">
    <source>
        <dbReference type="PROSITE" id="PS50141"/>
    </source>
</evidence>
<dbReference type="GO" id="GO:0002100">
    <property type="term" value="P:tRNA wobble adenosine to inosine editing"/>
    <property type="evidence" value="ECO:0007669"/>
    <property type="project" value="InterPro"/>
</dbReference>
<dbReference type="AlphaFoldDB" id="A0A6G1ID52"/>
<gene>
    <name evidence="2" type="ORF">K458DRAFT_322796</name>
</gene>
<protein>
    <recommendedName>
        <fullName evidence="1">A to I editase domain-containing protein</fullName>
    </recommendedName>
</protein>
<dbReference type="GO" id="GO:0043829">
    <property type="term" value="F:tRNA-specific adenosine-37 deaminase activity"/>
    <property type="evidence" value="ECO:0007669"/>
    <property type="project" value="TreeGrafter"/>
</dbReference>
<accession>A0A6G1ID52</accession>
<reference evidence="2" key="1">
    <citation type="journal article" date="2020" name="Stud. Mycol.">
        <title>101 Dothideomycetes genomes: a test case for predicting lifestyles and emergence of pathogens.</title>
        <authorList>
            <person name="Haridas S."/>
            <person name="Albert R."/>
            <person name="Binder M."/>
            <person name="Bloem J."/>
            <person name="Labutti K."/>
            <person name="Salamov A."/>
            <person name="Andreopoulos B."/>
            <person name="Baker S."/>
            <person name="Barry K."/>
            <person name="Bills G."/>
            <person name="Bluhm B."/>
            <person name="Cannon C."/>
            <person name="Castanera R."/>
            <person name="Culley D."/>
            <person name="Daum C."/>
            <person name="Ezra D."/>
            <person name="Gonzalez J."/>
            <person name="Henrissat B."/>
            <person name="Kuo A."/>
            <person name="Liang C."/>
            <person name="Lipzen A."/>
            <person name="Lutzoni F."/>
            <person name="Magnuson J."/>
            <person name="Mondo S."/>
            <person name="Nolan M."/>
            <person name="Ohm R."/>
            <person name="Pangilinan J."/>
            <person name="Park H.-J."/>
            <person name="Ramirez L."/>
            <person name="Alfaro M."/>
            <person name="Sun H."/>
            <person name="Tritt A."/>
            <person name="Yoshinaga Y."/>
            <person name="Zwiers L.-H."/>
            <person name="Turgeon B."/>
            <person name="Goodwin S."/>
            <person name="Spatafora J."/>
            <person name="Crous P."/>
            <person name="Grigoriev I."/>
        </authorList>
    </citation>
    <scope>NUCLEOTIDE SEQUENCE</scope>
    <source>
        <strain evidence="2">CBS 122367</strain>
    </source>
</reference>
<dbReference type="PROSITE" id="PS50141">
    <property type="entry name" value="A_DEAMIN_EDITASE"/>
    <property type="match status" value="1"/>
</dbReference>
<dbReference type="SMART" id="SM00552">
    <property type="entry name" value="ADEAMc"/>
    <property type="match status" value="1"/>
</dbReference>